<keyword evidence="6" id="KW-1185">Reference proteome</keyword>
<organism evidence="5 6">
    <name type="scientific">Actinoplanes couchii</name>
    <dbReference type="NCBI Taxonomy" id="403638"/>
    <lineage>
        <taxon>Bacteria</taxon>
        <taxon>Bacillati</taxon>
        <taxon>Actinomycetota</taxon>
        <taxon>Actinomycetes</taxon>
        <taxon>Micromonosporales</taxon>
        <taxon>Micromonosporaceae</taxon>
        <taxon>Actinoplanes</taxon>
    </lineage>
</organism>
<keyword evidence="1" id="KW-0813">Transport</keyword>
<evidence type="ECO:0000256" key="3">
    <source>
        <dbReference type="ARBA" id="ARBA00022840"/>
    </source>
</evidence>
<dbReference type="InterPro" id="IPR003593">
    <property type="entry name" value="AAA+_ATPase"/>
</dbReference>
<evidence type="ECO:0000313" key="6">
    <source>
        <dbReference type="Proteomes" id="UP000612282"/>
    </source>
</evidence>
<dbReference type="Pfam" id="PF00005">
    <property type="entry name" value="ABC_tran"/>
    <property type="match status" value="1"/>
</dbReference>
<feature type="domain" description="ABC transporter" evidence="4">
    <location>
        <begin position="20"/>
        <end position="234"/>
    </location>
</feature>
<dbReference type="Gene3D" id="3.40.50.300">
    <property type="entry name" value="P-loop containing nucleotide triphosphate hydrolases"/>
    <property type="match status" value="1"/>
</dbReference>
<evidence type="ECO:0000259" key="4">
    <source>
        <dbReference type="PROSITE" id="PS50893"/>
    </source>
</evidence>
<proteinExistence type="predicted"/>
<dbReference type="GO" id="GO:0005524">
    <property type="term" value="F:ATP binding"/>
    <property type="evidence" value="ECO:0007669"/>
    <property type="project" value="UniProtKB-KW"/>
</dbReference>
<dbReference type="PROSITE" id="PS00211">
    <property type="entry name" value="ABC_TRANSPORTER_1"/>
    <property type="match status" value="1"/>
</dbReference>
<dbReference type="CDD" id="cd03255">
    <property type="entry name" value="ABC_MJ0796_LolCDE_FtsE"/>
    <property type="match status" value="1"/>
</dbReference>
<protein>
    <submittedName>
        <fullName evidence="5">Peptide ABC transporter ATP-binding protein</fullName>
    </submittedName>
</protein>
<dbReference type="PANTHER" id="PTHR24220:SF86">
    <property type="entry name" value="ABC TRANSPORTER ABCH.1"/>
    <property type="match status" value="1"/>
</dbReference>
<dbReference type="EMBL" id="BOMG01000003">
    <property type="protein sequence ID" value="GID51697.1"/>
    <property type="molecule type" value="Genomic_DNA"/>
</dbReference>
<keyword evidence="2" id="KW-0547">Nucleotide-binding</keyword>
<evidence type="ECO:0000313" key="5">
    <source>
        <dbReference type="EMBL" id="GID51697.1"/>
    </source>
</evidence>
<dbReference type="InterPro" id="IPR017871">
    <property type="entry name" value="ABC_transporter-like_CS"/>
</dbReference>
<accession>A0ABQ3WZI6</accession>
<dbReference type="InterPro" id="IPR027417">
    <property type="entry name" value="P-loop_NTPase"/>
</dbReference>
<reference evidence="5 6" key="1">
    <citation type="submission" date="2021-01" db="EMBL/GenBank/DDBJ databases">
        <title>Whole genome shotgun sequence of Actinoplanes couchii NBRC 106145.</title>
        <authorList>
            <person name="Komaki H."/>
            <person name="Tamura T."/>
        </authorList>
    </citation>
    <scope>NUCLEOTIDE SEQUENCE [LARGE SCALE GENOMIC DNA]</scope>
    <source>
        <strain evidence="5 6">NBRC 106145</strain>
    </source>
</reference>
<comment type="caution">
    <text evidence="5">The sequence shown here is derived from an EMBL/GenBank/DDBJ whole genome shotgun (WGS) entry which is preliminary data.</text>
</comment>
<dbReference type="InterPro" id="IPR003439">
    <property type="entry name" value="ABC_transporter-like_ATP-bd"/>
</dbReference>
<keyword evidence="3 5" id="KW-0067">ATP-binding</keyword>
<dbReference type="SUPFAM" id="SSF52540">
    <property type="entry name" value="P-loop containing nucleoside triphosphate hydrolases"/>
    <property type="match status" value="1"/>
</dbReference>
<sequence>MSSVEAVVTSADADDGHAVAELVGVSKSYAGGVAALRSVDMVVEYGELLAIVGPSGSGKSTMLNLIGTLDRPSSGTVCIDGFDVATLSDRQLSALRSRRIGFVFQQFHLAAGRDALGNVADGLLYTGAGRRDREQRAEAALTRVGLGKRLTHRPYQLSGGERQRVAIARAVAGDPPLLLADEPTGNLDSVAGGGVMELLHELHQSGTTILVITHDREIADSLPRQVQMRDGQVV</sequence>
<dbReference type="InterPro" id="IPR017911">
    <property type="entry name" value="MacB-like_ATP-bd"/>
</dbReference>
<dbReference type="SMART" id="SM00382">
    <property type="entry name" value="AAA"/>
    <property type="match status" value="1"/>
</dbReference>
<gene>
    <name evidence="5" type="ORF">Aco03nite_001010</name>
</gene>
<evidence type="ECO:0000256" key="1">
    <source>
        <dbReference type="ARBA" id="ARBA00022448"/>
    </source>
</evidence>
<evidence type="ECO:0000256" key="2">
    <source>
        <dbReference type="ARBA" id="ARBA00022741"/>
    </source>
</evidence>
<dbReference type="PROSITE" id="PS50893">
    <property type="entry name" value="ABC_TRANSPORTER_2"/>
    <property type="match status" value="1"/>
</dbReference>
<dbReference type="InterPro" id="IPR015854">
    <property type="entry name" value="ABC_transpr_LolD-like"/>
</dbReference>
<dbReference type="PANTHER" id="PTHR24220">
    <property type="entry name" value="IMPORT ATP-BINDING PROTEIN"/>
    <property type="match status" value="1"/>
</dbReference>
<dbReference type="Proteomes" id="UP000612282">
    <property type="component" value="Unassembled WGS sequence"/>
</dbReference>
<name>A0ABQ3WZI6_9ACTN</name>